<feature type="region of interest" description="Disordered" evidence="1">
    <location>
        <begin position="395"/>
        <end position="426"/>
    </location>
</feature>
<organism evidence="4">
    <name type="scientific">Locusta migratoria</name>
    <name type="common">Migratory locust</name>
    <dbReference type="NCBI Taxonomy" id="7004"/>
    <lineage>
        <taxon>Eukaryota</taxon>
        <taxon>Metazoa</taxon>
        <taxon>Ecdysozoa</taxon>
        <taxon>Arthropoda</taxon>
        <taxon>Hexapoda</taxon>
        <taxon>Insecta</taxon>
        <taxon>Pterygota</taxon>
        <taxon>Neoptera</taxon>
        <taxon>Polyneoptera</taxon>
        <taxon>Orthoptera</taxon>
        <taxon>Caelifera</taxon>
        <taxon>Acrididea</taxon>
        <taxon>Acridomorpha</taxon>
        <taxon>Acridoidea</taxon>
        <taxon>Acrididae</taxon>
        <taxon>Oedipodinae</taxon>
        <taxon>Locusta</taxon>
    </lineage>
</organism>
<feature type="compositionally biased region" description="Low complexity" evidence="1">
    <location>
        <begin position="504"/>
        <end position="513"/>
    </location>
</feature>
<dbReference type="InterPro" id="IPR001007">
    <property type="entry name" value="VWF_dom"/>
</dbReference>
<dbReference type="PANTHER" id="PTHR15256">
    <property type="entry name" value="INTEGRAL MEMBRANE PROTEIN DGCR2/IDD"/>
    <property type="match status" value="1"/>
</dbReference>
<sequence length="549" mass="58575">MQNNAFLFGIVYSIRGCLVSGGSTGECTDLHGRIIAPGLHYVPGPDSCTLCICDSGSPKWCKAVLCSPPQDCKSFRLGNSCCEFICLDTLETLQKPSGDSNHESTTDLGLRLIAYAITVVLFLSLFFFLVHRFRQRKLRGRQNRQLSEDERSLGSIGYIAGSLAYLPGSVGSYLGSAATADPHHHHHHHLEFRYGNEENGAHYPLWKPPGSSSSNGAGYFPRGEAPPPYEEAVAAARAEAALAVAVAAGSLGTTTVGAGAVTSGLGTGHRTIPINLATSGSFRIETAPPPAIPVTESNVSRPVTETPITAPTAAPRRQRPSSSGAGNSEMTGAQSVHARLAEQGSSQPLPSSHSEDVIRSDVFYEDVLVGPPSALASVESFNPRNSVAAALPVSSLQVLPPPPEERPPSPETRPRLDDVGKGPSLDSSNTACSCSFQCLPPPPVLPTDDNDDYRSECENCKSTPHGSSYYLDEEGEGDTPQQETMTLHRRPEHDETAEQRGYYRTSLTLPTNTRRTRTGSSGAPLHGTRENWFSSMPASSTSSTSSEEE</sequence>
<dbReference type="PANTHER" id="PTHR15256:SF6">
    <property type="entry name" value="INTEGRAL MEMBRANE PROTEIN DGCR2_IDD"/>
    <property type="match status" value="1"/>
</dbReference>
<dbReference type="GO" id="GO:0016020">
    <property type="term" value="C:membrane"/>
    <property type="evidence" value="ECO:0007669"/>
    <property type="project" value="TreeGrafter"/>
</dbReference>
<keyword evidence="2" id="KW-0472">Membrane</keyword>
<dbReference type="InterPro" id="IPR042378">
    <property type="entry name" value="IDD"/>
</dbReference>
<evidence type="ECO:0000256" key="1">
    <source>
        <dbReference type="SAM" id="MobiDB-lite"/>
    </source>
</evidence>
<dbReference type="AlphaFoldDB" id="A0A7D4WZ58"/>
<dbReference type="SMART" id="SM00214">
    <property type="entry name" value="VWC"/>
    <property type="match status" value="1"/>
</dbReference>
<evidence type="ECO:0000259" key="3">
    <source>
        <dbReference type="SMART" id="SM00214"/>
    </source>
</evidence>
<feature type="compositionally biased region" description="Low complexity" evidence="1">
    <location>
        <begin position="306"/>
        <end position="323"/>
    </location>
</feature>
<evidence type="ECO:0000256" key="2">
    <source>
        <dbReference type="SAM" id="Phobius"/>
    </source>
</evidence>
<feature type="compositionally biased region" description="Basic and acidic residues" evidence="1">
    <location>
        <begin position="403"/>
        <end position="420"/>
    </location>
</feature>
<keyword evidence="2" id="KW-1133">Transmembrane helix</keyword>
<feature type="transmembrane region" description="Helical" evidence="2">
    <location>
        <begin position="112"/>
        <end position="131"/>
    </location>
</feature>
<feature type="region of interest" description="Disordered" evidence="1">
    <location>
        <begin position="287"/>
        <end position="354"/>
    </location>
</feature>
<proteinExistence type="evidence at transcript level"/>
<protein>
    <submittedName>
        <fullName evidence="4">Mucin-12</fullName>
    </submittedName>
</protein>
<feature type="compositionally biased region" description="Basic and acidic residues" evidence="1">
    <location>
        <begin position="489"/>
        <end position="498"/>
    </location>
</feature>
<feature type="compositionally biased region" description="Polar residues" evidence="1">
    <location>
        <begin position="324"/>
        <end position="334"/>
    </location>
</feature>
<evidence type="ECO:0000313" key="4">
    <source>
        <dbReference type="EMBL" id="QKV49918.1"/>
    </source>
</evidence>
<feature type="transmembrane region" description="Helical" evidence="2">
    <location>
        <begin position="152"/>
        <end position="174"/>
    </location>
</feature>
<feature type="compositionally biased region" description="Polar residues" evidence="1">
    <location>
        <begin position="343"/>
        <end position="352"/>
    </location>
</feature>
<accession>A0A7D4WZ58</accession>
<feature type="compositionally biased region" description="Low complexity" evidence="1">
    <location>
        <begin position="539"/>
        <end position="549"/>
    </location>
</feature>
<keyword evidence="2" id="KW-0812">Transmembrane</keyword>
<name>A0A7D4WZ58_LOCMI</name>
<reference evidence="4" key="1">
    <citation type="journal article" date="2020" name="Insect Biochem. Mol. Biol.">
        <title>Mucin family genes are essential for the growth and development of the migratory locust, Locusta migratoria.</title>
        <authorList>
            <person name="Zhao X."/>
            <person name="Zhang J."/>
            <person name="Yang J."/>
            <person name="Niu N."/>
            <person name="Zhang J."/>
            <person name="Yang Q."/>
        </authorList>
    </citation>
    <scope>NUCLEOTIDE SEQUENCE</scope>
</reference>
<feature type="domain" description="VWFC" evidence="3">
    <location>
        <begin position="27"/>
        <end position="86"/>
    </location>
</feature>
<feature type="region of interest" description="Disordered" evidence="1">
    <location>
        <begin position="445"/>
        <end position="549"/>
    </location>
</feature>
<dbReference type="EMBL" id="MN918708">
    <property type="protein sequence ID" value="QKV49918.1"/>
    <property type="molecule type" value="mRNA"/>
</dbReference>